<name>A0A175Y6J8_9SPHN</name>
<dbReference type="RefSeq" id="WP_017977811.1">
    <property type="nucleotide sequence ID" value="NZ_CP017578.1"/>
</dbReference>
<dbReference type="Proteomes" id="UP000078460">
    <property type="component" value="Unassembled WGS sequence"/>
</dbReference>
<evidence type="ECO:0000313" key="1">
    <source>
        <dbReference type="EMBL" id="KZB96085.1"/>
    </source>
</evidence>
<proteinExistence type="predicted"/>
<dbReference type="OrthoDB" id="277629at2"/>
<dbReference type="SUPFAM" id="SSF159501">
    <property type="entry name" value="EreA/ChaN-like"/>
    <property type="match status" value="1"/>
</dbReference>
<keyword evidence="2" id="KW-1185">Reference proteome</keyword>
<sequence>MVHRRVLSLAIVLYATATPAHTAPKSGAITLLPPYETATPKAGSLADIRLKSLARIDPAHPLAGDPNPQTFSLFGREDLIAASSDDYRPTHCTPAKDTTDPVQAIIQAARKTSIVIINESHERSEHRGFTTAILTPLHAEGYTTLAMEALSNPQPDTPPKFYSPFLREPGLPYLTDDDGFYLGEAAFGRLGRTAKRLGYALVPYEAHYDPATAKLSQKERIGIREEGQANTLAAWVAAHPGAKLLVHVGYHHAIEVPTADGLRWMATRLKAKTGIDPLTISQTTCHGGGSTTRLAALPADEPPGTFDLVVDHPTARFVRGRPAWRIAAGDTPVSIPAQLRPTTGWRVIEARPDGEPPVSVPMDRVAIRPGEDVALMLPPGRYRIRAVDVAYAPAPRAD</sequence>
<dbReference type="AlphaFoldDB" id="A0A175Y6J8"/>
<gene>
    <name evidence="1" type="ORF">AVM11_14720</name>
</gene>
<evidence type="ECO:0000313" key="2">
    <source>
        <dbReference type="Proteomes" id="UP000078460"/>
    </source>
</evidence>
<comment type="caution">
    <text evidence="1">The sequence shown here is derived from an EMBL/GenBank/DDBJ whole genome shotgun (WGS) entry which is preliminary data.</text>
</comment>
<protein>
    <submittedName>
        <fullName evidence="1">Uncharacterized protein</fullName>
    </submittedName>
</protein>
<dbReference type="GeneID" id="93796387"/>
<reference evidence="1" key="1">
    <citation type="submission" date="2016-03" db="EMBL/GenBank/DDBJ databases">
        <title>Sphingomonas melonis TY, whole genome shotgun sequencing.</title>
        <authorList>
            <person name="Wang H."/>
            <person name="Zhu P."/>
        </authorList>
    </citation>
    <scope>NUCLEOTIDE SEQUENCE [LARGE SCALE GENOMIC DNA]</scope>
    <source>
        <strain evidence="1">TY</strain>
    </source>
</reference>
<accession>A0A175Y6J8</accession>
<dbReference type="STRING" id="621456.BJP26_06685"/>
<dbReference type="EMBL" id="LQCK02000006">
    <property type="protein sequence ID" value="KZB96085.1"/>
    <property type="molecule type" value="Genomic_DNA"/>
</dbReference>
<dbReference type="KEGG" id="smy:BJP26_06685"/>
<organism evidence="1 2">
    <name type="scientific">Sphingomonas melonis TY</name>
    <dbReference type="NCBI Taxonomy" id="621456"/>
    <lineage>
        <taxon>Bacteria</taxon>
        <taxon>Pseudomonadati</taxon>
        <taxon>Pseudomonadota</taxon>
        <taxon>Alphaproteobacteria</taxon>
        <taxon>Sphingomonadales</taxon>
        <taxon>Sphingomonadaceae</taxon>
        <taxon>Sphingomonas</taxon>
    </lineage>
</organism>